<feature type="compositionally biased region" description="Polar residues" evidence="1">
    <location>
        <begin position="1917"/>
        <end position="1932"/>
    </location>
</feature>
<feature type="compositionally biased region" description="Basic residues" evidence="1">
    <location>
        <begin position="1004"/>
        <end position="1021"/>
    </location>
</feature>
<gene>
    <name evidence="3" type="ORF">RCO7_07511</name>
</gene>
<dbReference type="EMBL" id="FJUW01000056">
    <property type="protein sequence ID" value="CZT10531.1"/>
    <property type="molecule type" value="Genomic_DNA"/>
</dbReference>
<name>A0A1E1LJ36_9HELO</name>
<dbReference type="PROSITE" id="PS51293">
    <property type="entry name" value="SANT"/>
    <property type="match status" value="1"/>
</dbReference>
<dbReference type="InterPro" id="IPR009057">
    <property type="entry name" value="Homeodomain-like_sf"/>
</dbReference>
<feature type="domain" description="SANT" evidence="2">
    <location>
        <begin position="949"/>
        <end position="1000"/>
    </location>
</feature>
<feature type="compositionally biased region" description="Polar residues" evidence="1">
    <location>
        <begin position="422"/>
        <end position="436"/>
    </location>
</feature>
<dbReference type="InterPro" id="IPR051571">
    <property type="entry name" value="N-CoR_corepressor"/>
</dbReference>
<feature type="compositionally biased region" description="Basic and acidic residues" evidence="1">
    <location>
        <begin position="514"/>
        <end position="527"/>
    </location>
</feature>
<dbReference type="Pfam" id="PF00249">
    <property type="entry name" value="Myb_DNA-binding"/>
    <property type="match status" value="1"/>
</dbReference>
<keyword evidence="4" id="KW-1185">Reference proteome</keyword>
<evidence type="ECO:0000313" key="4">
    <source>
        <dbReference type="Proteomes" id="UP000178129"/>
    </source>
</evidence>
<feature type="region of interest" description="Disordered" evidence="1">
    <location>
        <begin position="56"/>
        <end position="369"/>
    </location>
</feature>
<feature type="compositionally biased region" description="Basic and acidic residues" evidence="1">
    <location>
        <begin position="245"/>
        <end position="264"/>
    </location>
</feature>
<feature type="compositionally biased region" description="Low complexity" evidence="1">
    <location>
        <begin position="618"/>
        <end position="629"/>
    </location>
</feature>
<feature type="compositionally biased region" description="Low complexity" evidence="1">
    <location>
        <begin position="1752"/>
        <end position="1768"/>
    </location>
</feature>
<feature type="compositionally biased region" description="Acidic residues" evidence="1">
    <location>
        <begin position="734"/>
        <end position="743"/>
    </location>
</feature>
<feature type="compositionally biased region" description="Low complexity" evidence="1">
    <location>
        <begin position="337"/>
        <end position="351"/>
    </location>
</feature>
<feature type="region of interest" description="Disordered" evidence="1">
    <location>
        <begin position="1004"/>
        <end position="1244"/>
    </location>
</feature>
<dbReference type="InParanoid" id="A0A1E1LJ36"/>
<feature type="compositionally biased region" description="Polar residues" evidence="1">
    <location>
        <begin position="1691"/>
        <end position="1701"/>
    </location>
</feature>
<feature type="compositionally biased region" description="Basic and acidic residues" evidence="1">
    <location>
        <begin position="126"/>
        <end position="139"/>
    </location>
</feature>
<dbReference type="InterPro" id="IPR017884">
    <property type="entry name" value="SANT_dom"/>
</dbReference>
<dbReference type="InterPro" id="IPR001005">
    <property type="entry name" value="SANT/Myb"/>
</dbReference>
<feature type="region of interest" description="Disordered" evidence="1">
    <location>
        <begin position="422"/>
        <end position="543"/>
    </location>
</feature>
<feature type="compositionally biased region" description="Pro residues" evidence="1">
    <location>
        <begin position="1121"/>
        <end position="1134"/>
    </location>
</feature>
<evidence type="ECO:0000256" key="1">
    <source>
        <dbReference type="SAM" id="MobiDB-lite"/>
    </source>
</evidence>
<feature type="compositionally biased region" description="Basic and acidic residues" evidence="1">
    <location>
        <begin position="888"/>
        <end position="902"/>
    </location>
</feature>
<dbReference type="SMART" id="SM00717">
    <property type="entry name" value="SANT"/>
    <property type="match status" value="1"/>
</dbReference>
<sequence length="2052" mass="228361">MARLDCALHRQLLSSPFHNISFATVDGSTISNSRHIRSLLEATYWRQLQQAAATLGHCPAKMNGSYDAGESRRSPRDQSPGRYNDSRDEFRGGGARGGERRRSIPDARMNHNSFASNRELFSANRDTSRDYNSSRDPPRGPKGFPDAPTGPRASSHSEFRGDFGSGYRGDFRGERGRGRGRGWRDDSRDRGRDDREYRDRRDDRGPPPTFRDDRGRDRWGTRESFRGRRASSPQGRGRSPNYGPRDSRDGPPSIEIDRARRGSRDGPLSGGSPGSDSIPPFGRGYGRAPRGGRGRGRGNYYEDGFHRPVGRSRSPEPIYRRTQPSATPPPQVPAFGSATAAASLPTAPNTSVSSTIPTDTAGPIPGVAVPTAPRSYGPTFQAKPAVLPWVNTATNIKNTKSIKPSAPSLANSHLQGTLANEISATTDQPASYQSTTEARRTEDPDDVNKQIAALKSEVKLQPKEDMPSPPRKGLFGKRGPEASVQNPRDIASDSEFEDEEDEEDEVDDAYFEDEISKIEADIKRVDEENPQNPPPESPSAFMKPFRHHMIDRMVESRKTIAPEPCVAPEVKVEEVQSEAPKEPVSAPIQEPVSQPILAPVAVTVPTPDSGVIPDLPATVSRTSRSRSSTPAILPPKSKASGRSRPSTPPLQSKKRQPADAIFNGRASPAQVHLPSARIPLPSVERAESALRDPSPLRSIEHGPSSHQDILAPRPSFTSTAIGTGRKSVPMDVFPESEGEMTEAENEEILEAVRPRMKTPPIASLPNFGNKKWFEDAEFMETLKPNPDVEARIRQKLIDDRDRTKREQEAARKEWGEKYYEYRRFTDFSDDLLAVRSREKFSKARAKAAAEAAAPHQSSVPSAGAKPEPGRRGRWATEHDFERVLRESELEAKETKDTEDRAARAKTASAKEATIPDAAWDREEWRSMQHIDRTHLVPFERSFARLEFGEPIDNFTVEEAELFEKVFLEFPKQWGKIAEALPRRDYKACIQHYYLVKHNLNLKEKLKKQPKKRKARQTKAKNPKPNAMVADPNRDEAEDAQDNDGGERRGRPRRAAAPTFNFEAAASESEVASPAPTPVRKQAATPKGEPGTEVPPPKRKTKAMKEKGTKQAKNSQLLAAAPPIPPTIAAPPPSVSPATPVQNTDWKNRINMPGGNALFSPLTQFDSGPNQPTFAPPYAPIERPNPSMPINFDPLPQQFIHPPPPQPLPAPSVQPPMQEQLNSTPPTNFDGQQDRRATQQTSSYWSVPEQTDFPALLRHFGTDWHGIAKWMTSKTHIMVYTTVFQQWLAVPSDSNKSRRVANIQTQVKNYYQRQVDLGKKEWEMIAKDADEKRERGETTGPLPTPTVIPKRRYDVTPGSHPRAASGMDQNEEFMSPGPSSVMSKVAPPPPPSLSARFPALAQAGPVPQIQSGAATSTILNKHMPHQPIQQAPQQTQQQPRPSRGPVFGNFSNEPPSRPIIANDAAVSQRSVMVAQEAQIERQSALRLEREQREQQRQRELQQSEQEQAMQMERDRHLSHQRELAIQHREQQALRDRQFQMKQENETPNPNQYEPYSIPPAMAPGNQMHARPEPPKPLQQTETRRAAPLQHHMQQYQSRAPPNVRPPLGESAGSAQNLKSTPSPAVPRNPMSAPPANQEMYSAPSHAPPHQQSAQPLQAPPIAARQPEPTRRSNIMSLLNDDEPGPPVKRTSEVSNTPMLNTRTPPPQHPQHQLQHSRYSAHSQQSTPQPHPHMPQQMAAQPQPPPPPPPPPAQSSYSQPMQPQHPLHQHSTSIGHARSYTPTSFDSRPAYVQPQIQQQQQQQHIYTQPRHSLTSQPSGLRREPSIGEMHGMTPSGGYARASGTSSQPHSRLKESPYAAHSAPTPPPPQAQAIRQSMGSPHDLSLEQRDYYQRQQPPQGYFMQAQQQAQQQQAAASPQLGPSYNSPLQQHQQPPANHRQLAFGGQNSPHIPSPPPAQFANHHSLHNSRHNSFDGREGRYTMGSSAPGPSPAPAPIYRPYPGQVLEVRTQRGGERDGQQMMDLRQRERELEARREAQRRGEPDRREMDGFYQNHK</sequence>
<feature type="compositionally biased region" description="Pro residues" evidence="1">
    <location>
        <begin position="1200"/>
        <end position="1213"/>
    </location>
</feature>
<feature type="compositionally biased region" description="Basic and acidic residues" evidence="1">
    <location>
        <begin position="1485"/>
        <end position="1500"/>
    </location>
</feature>
<feature type="compositionally biased region" description="Polar residues" evidence="1">
    <location>
        <begin position="1802"/>
        <end position="1816"/>
    </location>
</feature>
<feature type="compositionally biased region" description="Basic and acidic residues" evidence="1">
    <location>
        <begin position="456"/>
        <end position="466"/>
    </location>
</feature>
<feature type="compositionally biased region" description="Pro residues" evidence="1">
    <location>
        <begin position="1740"/>
        <end position="1751"/>
    </location>
</feature>
<dbReference type="GO" id="GO:0034967">
    <property type="term" value="C:Set3 complex"/>
    <property type="evidence" value="ECO:0007669"/>
    <property type="project" value="TreeGrafter"/>
</dbReference>
<organism evidence="3 4">
    <name type="scientific">Rhynchosporium graminicola</name>
    <dbReference type="NCBI Taxonomy" id="2792576"/>
    <lineage>
        <taxon>Eukaryota</taxon>
        <taxon>Fungi</taxon>
        <taxon>Dikarya</taxon>
        <taxon>Ascomycota</taxon>
        <taxon>Pezizomycotina</taxon>
        <taxon>Leotiomycetes</taxon>
        <taxon>Helotiales</taxon>
        <taxon>Ploettnerulaceae</taxon>
        <taxon>Rhynchosporium</taxon>
    </lineage>
</organism>
<evidence type="ECO:0000259" key="2">
    <source>
        <dbReference type="PROSITE" id="PS51293"/>
    </source>
</evidence>
<proteinExistence type="predicted"/>
<feature type="compositionally biased region" description="Basic and acidic residues" evidence="1">
    <location>
        <begin position="437"/>
        <end position="448"/>
    </location>
</feature>
<dbReference type="STRING" id="914237.A0A1E1LJ36"/>
<feature type="compositionally biased region" description="Polar residues" evidence="1">
    <location>
        <begin position="1611"/>
        <end position="1621"/>
    </location>
</feature>
<dbReference type="SUPFAM" id="SSF46689">
    <property type="entry name" value="Homeodomain-like"/>
    <property type="match status" value="2"/>
</dbReference>
<reference evidence="4" key="1">
    <citation type="submission" date="2016-03" db="EMBL/GenBank/DDBJ databases">
        <authorList>
            <person name="Ploux O."/>
        </authorList>
    </citation>
    <scope>NUCLEOTIDE SEQUENCE [LARGE SCALE GENOMIC DNA]</scope>
    <source>
        <strain evidence="4">UK7</strain>
    </source>
</reference>
<feature type="compositionally biased region" description="Low complexity" evidence="1">
    <location>
        <begin position="1890"/>
        <end position="1916"/>
    </location>
</feature>
<feature type="compositionally biased region" description="Basic and acidic residues" evidence="1">
    <location>
        <begin position="2005"/>
        <end position="2045"/>
    </location>
</feature>
<dbReference type="Proteomes" id="UP000178129">
    <property type="component" value="Unassembled WGS sequence"/>
</dbReference>
<feature type="compositionally biased region" description="Polar residues" evidence="1">
    <location>
        <begin position="1160"/>
        <end position="1172"/>
    </location>
</feature>
<feature type="compositionally biased region" description="Basic and acidic residues" evidence="1">
    <location>
        <begin position="1510"/>
        <end position="1543"/>
    </location>
</feature>
<feature type="region of interest" description="Disordered" evidence="1">
    <location>
        <begin position="571"/>
        <end position="743"/>
    </location>
</feature>
<feature type="compositionally biased region" description="Low complexity" evidence="1">
    <location>
        <begin position="1424"/>
        <end position="1440"/>
    </location>
</feature>
<feature type="region of interest" description="Disordered" evidence="1">
    <location>
        <begin position="1423"/>
        <end position="2052"/>
    </location>
</feature>
<dbReference type="Gene3D" id="1.10.10.60">
    <property type="entry name" value="Homeodomain-like"/>
    <property type="match status" value="1"/>
</dbReference>
<dbReference type="GO" id="GO:0006357">
    <property type="term" value="P:regulation of transcription by RNA polymerase II"/>
    <property type="evidence" value="ECO:0007669"/>
    <property type="project" value="TreeGrafter"/>
</dbReference>
<feature type="region of interest" description="Disordered" evidence="1">
    <location>
        <begin position="1328"/>
        <end position="1396"/>
    </location>
</feature>
<feature type="region of interest" description="Disordered" evidence="1">
    <location>
        <begin position="888"/>
        <end position="912"/>
    </location>
</feature>
<feature type="compositionally biased region" description="Low complexity" evidence="1">
    <location>
        <begin position="1791"/>
        <end position="1801"/>
    </location>
</feature>
<feature type="compositionally biased region" description="Polar residues" evidence="1">
    <location>
        <begin position="1218"/>
        <end position="1230"/>
    </location>
</feature>
<dbReference type="CDD" id="cd00167">
    <property type="entry name" value="SANT"/>
    <property type="match status" value="1"/>
</dbReference>
<dbReference type="PANTHER" id="PTHR13992:SF39">
    <property type="entry name" value="SMRTER, ISOFORM G"/>
    <property type="match status" value="1"/>
</dbReference>
<comment type="caution">
    <text evidence="3">The sequence shown here is derived from an EMBL/GenBank/DDBJ whole genome shotgun (WGS) entry which is preliminary data.</text>
</comment>
<accession>A0A1E1LJ36</accession>
<evidence type="ECO:0000313" key="3">
    <source>
        <dbReference type="EMBL" id="CZT10531.1"/>
    </source>
</evidence>
<feature type="compositionally biased region" description="Low complexity" evidence="1">
    <location>
        <begin position="1708"/>
        <end position="1739"/>
    </location>
</feature>
<dbReference type="PANTHER" id="PTHR13992">
    <property type="entry name" value="NUCLEAR RECEPTOR CO-REPRESSOR RELATED NCOR"/>
    <property type="match status" value="1"/>
</dbReference>
<feature type="compositionally biased region" description="Basic and acidic residues" evidence="1">
    <location>
        <begin position="84"/>
        <end position="109"/>
    </location>
</feature>
<feature type="compositionally biased region" description="Basic and acidic residues" evidence="1">
    <location>
        <begin position="169"/>
        <end position="226"/>
    </location>
</feature>
<protein>
    <recommendedName>
        <fullName evidence="2">SANT domain-containing protein</fullName>
    </recommendedName>
</protein>
<feature type="compositionally biased region" description="Low complexity" evidence="1">
    <location>
        <begin position="1054"/>
        <end position="1073"/>
    </location>
</feature>
<feature type="compositionally biased region" description="Acidic residues" evidence="1">
    <location>
        <begin position="492"/>
        <end position="513"/>
    </location>
</feature>
<feature type="region of interest" description="Disordered" evidence="1">
    <location>
        <begin position="846"/>
        <end position="875"/>
    </location>
</feature>
<feature type="compositionally biased region" description="Pro residues" evidence="1">
    <location>
        <begin position="1985"/>
        <end position="1995"/>
    </location>
</feature>